<keyword evidence="2" id="KW-0548">Nucleotidyltransferase</keyword>
<name>A0ABQ5HEG0_9ASTR</name>
<gene>
    <name evidence="2" type="ORF">Tco_1067968</name>
</gene>
<dbReference type="InterPro" id="IPR036691">
    <property type="entry name" value="Endo/exonu/phosph_ase_sf"/>
</dbReference>
<organism evidence="2 3">
    <name type="scientific">Tanacetum coccineum</name>
    <dbReference type="NCBI Taxonomy" id="301880"/>
    <lineage>
        <taxon>Eukaryota</taxon>
        <taxon>Viridiplantae</taxon>
        <taxon>Streptophyta</taxon>
        <taxon>Embryophyta</taxon>
        <taxon>Tracheophyta</taxon>
        <taxon>Spermatophyta</taxon>
        <taxon>Magnoliopsida</taxon>
        <taxon>eudicotyledons</taxon>
        <taxon>Gunneridae</taxon>
        <taxon>Pentapetalae</taxon>
        <taxon>asterids</taxon>
        <taxon>campanulids</taxon>
        <taxon>Asterales</taxon>
        <taxon>Asteraceae</taxon>
        <taxon>Asteroideae</taxon>
        <taxon>Anthemideae</taxon>
        <taxon>Anthemidinae</taxon>
        <taxon>Tanacetum</taxon>
    </lineage>
</organism>
<keyword evidence="3" id="KW-1185">Reference proteome</keyword>
<feature type="compositionally biased region" description="Acidic residues" evidence="1">
    <location>
        <begin position="8"/>
        <end position="17"/>
    </location>
</feature>
<proteinExistence type="predicted"/>
<dbReference type="SUPFAM" id="SSF56219">
    <property type="entry name" value="DNase I-like"/>
    <property type="match status" value="1"/>
</dbReference>
<evidence type="ECO:0000256" key="1">
    <source>
        <dbReference type="SAM" id="MobiDB-lite"/>
    </source>
</evidence>
<reference evidence="2" key="2">
    <citation type="submission" date="2022-01" db="EMBL/GenBank/DDBJ databases">
        <authorList>
            <person name="Yamashiro T."/>
            <person name="Shiraishi A."/>
            <person name="Satake H."/>
            <person name="Nakayama K."/>
        </authorList>
    </citation>
    <scope>NUCLEOTIDE SEQUENCE</scope>
</reference>
<feature type="region of interest" description="Disordered" evidence="1">
    <location>
        <begin position="1"/>
        <end position="62"/>
    </location>
</feature>
<accession>A0ABQ5HEG0</accession>
<dbReference type="InterPro" id="IPR040256">
    <property type="entry name" value="At4g02000-like"/>
</dbReference>
<keyword evidence="2" id="KW-0695">RNA-directed DNA polymerase</keyword>
<dbReference type="PANTHER" id="PTHR31286:SF99">
    <property type="entry name" value="DUF4283 DOMAIN-CONTAINING PROTEIN"/>
    <property type="match status" value="1"/>
</dbReference>
<dbReference type="PANTHER" id="PTHR31286">
    <property type="entry name" value="GLYCINE-RICH CELL WALL STRUCTURAL PROTEIN 1.8-LIKE"/>
    <property type="match status" value="1"/>
</dbReference>
<dbReference type="GO" id="GO:0003964">
    <property type="term" value="F:RNA-directed DNA polymerase activity"/>
    <property type="evidence" value="ECO:0007669"/>
    <property type="project" value="UniProtKB-KW"/>
</dbReference>
<feature type="region of interest" description="Disordered" evidence="1">
    <location>
        <begin position="374"/>
        <end position="394"/>
    </location>
</feature>
<comment type="caution">
    <text evidence="2">The sequence shown here is derived from an EMBL/GenBank/DDBJ whole genome shotgun (WGS) entry which is preliminary data.</text>
</comment>
<dbReference type="EMBL" id="BQNB010019530">
    <property type="protein sequence ID" value="GJT86251.1"/>
    <property type="molecule type" value="Genomic_DNA"/>
</dbReference>
<protein>
    <submittedName>
        <fullName evidence="2">RNA-directed DNA polymerase, eukaryota, reverse transcriptase zinc-binding domain protein</fullName>
    </submittedName>
</protein>
<evidence type="ECO:0000313" key="2">
    <source>
        <dbReference type="EMBL" id="GJT86251.1"/>
    </source>
</evidence>
<dbReference type="Proteomes" id="UP001151760">
    <property type="component" value="Unassembled WGS sequence"/>
</dbReference>
<feature type="compositionally biased region" description="Basic and acidic residues" evidence="1">
    <location>
        <begin position="22"/>
        <end position="38"/>
    </location>
</feature>
<keyword evidence="2" id="KW-0808">Transferase</keyword>
<reference evidence="2" key="1">
    <citation type="journal article" date="2022" name="Int. J. Mol. Sci.">
        <title>Draft Genome of Tanacetum Coccineum: Genomic Comparison of Closely Related Tanacetum-Family Plants.</title>
        <authorList>
            <person name="Yamashiro T."/>
            <person name="Shiraishi A."/>
            <person name="Nakayama K."/>
            <person name="Satake H."/>
        </authorList>
    </citation>
    <scope>NUCLEOTIDE SEQUENCE</scope>
</reference>
<sequence length="534" mass="61190">MLKGLFDDGSDKEEVDSVIENRGSKKNDDSGSKDKNEEVIDECLSAHRSNGDGSDGKDGKNAELMEDKMNNGIDEITEFLSNSEDPALIPVVDVSNQPQDEFTKYCNDFFEIDANSSDKMENVNLNTYASKLNANVNNDENKMFFVPTCTNNKGDEVVRFKEELVREECEKWKYIVCGYLVGCRMFVNELKYNIRRMWGRLGLKDIVVDVEKMSFFKFRSDEQMNYVLDQSPWLYNVPLEAWSIKGISTISSRLGLPVRMDHMTAEMCKEGTNRLGYARVLVEIDAGKNYVDKVKIYYADSQINVKKTKWVKVEYSWKPGRCNHCGVFGHSFNNYKSKPKIVVEAKKGINKQEKGGNNAEGFVEVRNIRNRVGNYGPRSNQVGKTLRSDQREETSATATETMNWIYDMVNYFKYQWEAIVIKDKMGNVDSEEEDVYENQHEVIHGITTNERIVNNHPWILMGDFNVTIKLDEKSTGASNMTSEMDEFRSVTQISEVDDICSSVLVIPDGLPRKKKSFRFVNYVADKIDFLDVVQ</sequence>
<evidence type="ECO:0000313" key="3">
    <source>
        <dbReference type="Proteomes" id="UP001151760"/>
    </source>
</evidence>